<proteinExistence type="predicted"/>
<dbReference type="GO" id="GO:0000160">
    <property type="term" value="P:phosphorelay signal transduction system"/>
    <property type="evidence" value="ECO:0007669"/>
    <property type="project" value="InterPro"/>
</dbReference>
<protein>
    <submittedName>
        <fullName evidence="1">Uncharacterized protein</fullName>
    </submittedName>
</protein>
<accession>A0A951PQB5</accession>
<name>A0A951PQB5_9CYAN</name>
<dbReference type="AlphaFoldDB" id="A0A951PQB5"/>
<comment type="caution">
    <text evidence="1">The sequence shown here is derived from an EMBL/GenBank/DDBJ whole genome shotgun (WGS) entry which is preliminary data.</text>
</comment>
<dbReference type="Proteomes" id="UP000753908">
    <property type="component" value="Unassembled WGS sequence"/>
</dbReference>
<reference evidence="1" key="2">
    <citation type="journal article" date="2022" name="Microbiol. Resour. Announc.">
        <title>Metagenome Sequencing to Explore Phylogenomics of Terrestrial Cyanobacteria.</title>
        <authorList>
            <person name="Ward R.D."/>
            <person name="Stajich J.E."/>
            <person name="Johansen J.R."/>
            <person name="Huntemann M."/>
            <person name="Clum A."/>
            <person name="Foster B."/>
            <person name="Foster B."/>
            <person name="Roux S."/>
            <person name="Palaniappan K."/>
            <person name="Varghese N."/>
            <person name="Mukherjee S."/>
            <person name="Reddy T.B.K."/>
            <person name="Daum C."/>
            <person name="Copeland A."/>
            <person name="Chen I.A."/>
            <person name="Ivanova N.N."/>
            <person name="Kyrpides N.C."/>
            <person name="Shapiro N."/>
            <person name="Eloe-Fadrosh E.A."/>
            <person name="Pietrasiak N."/>
        </authorList>
    </citation>
    <scope>NUCLEOTIDE SEQUENCE</scope>
    <source>
        <strain evidence="1">CPER-KK1</strain>
    </source>
</reference>
<sequence length="100" mass="11296">MTVLVIDRYLEDAPQLLQVRSIGANKGNVMVLLDRTYTFQSSSAKLGALRLYKLSQAPKDMSKHGTINAALKLVSQIKVDDKRVEVTLDTQRQPYQRYQG</sequence>
<evidence type="ECO:0000313" key="2">
    <source>
        <dbReference type="Proteomes" id="UP000753908"/>
    </source>
</evidence>
<gene>
    <name evidence="1" type="ORF">KME25_22760</name>
</gene>
<organism evidence="1 2">
    <name type="scientific">Symplocastrum torsivum CPER-KK1</name>
    <dbReference type="NCBI Taxonomy" id="450513"/>
    <lineage>
        <taxon>Bacteria</taxon>
        <taxon>Bacillati</taxon>
        <taxon>Cyanobacteriota</taxon>
        <taxon>Cyanophyceae</taxon>
        <taxon>Oscillatoriophycideae</taxon>
        <taxon>Oscillatoriales</taxon>
        <taxon>Microcoleaceae</taxon>
        <taxon>Symplocastrum</taxon>
    </lineage>
</organism>
<dbReference type="EMBL" id="JAHHIF010000037">
    <property type="protein sequence ID" value="MBW4547232.1"/>
    <property type="molecule type" value="Genomic_DNA"/>
</dbReference>
<reference evidence="1" key="1">
    <citation type="submission" date="2021-05" db="EMBL/GenBank/DDBJ databases">
        <authorList>
            <person name="Pietrasiak N."/>
            <person name="Ward R."/>
            <person name="Stajich J.E."/>
            <person name="Kurbessoian T."/>
        </authorList>
    </citation>
    <scope>NUCLEOTIDE SEQUENCE</scope>
    <source>
        <strain evidence="1">CPER-KK1</strain>
    </source>
</reference>
<dbReference type="InterPro" id="IPR036641">
    <property type="entry name" value="HPT_dom_sf"/>
</dbReference>
<evidence type="ECO:0000313" key="1">
    <source>
        <dbReference type="EMBL" id="MBW4547232.1"/>
    </source>
</evidence>
<dbReference type="Gene3D" id="1.20.120.160">
    <property type="entry name" value="HPT domain"/>
    <property type="match status" value="1"/>
</dbReference>
<dbReference type="SUPFAM" id="SSF47226">
    <property type="entry name" value="Histidine-containing phosphotransfer domain, HPT domain"/>
    <property type="match status" value="1"/>
</dbReference>